<dbReference type="GeneID" id="22913398"/>
<dbReference type="InterPro" id="IPR027417">
    <property type="entry name" value="P-loop_NTPase"/>
</dbReference>
<organism evidence="1 2">
    <name type="scientific">Gregarina niphandrodes</name>
    <name type="common">Septate eugregarine</name>
    <dbReference type="NCBI Taxonomy" id="110365"/>
    <lineage>
        <taxon>Eukaryota</taxon>
        <taxon>Sar</taxon>
        <taxon>Alveolata</taxon>
        <taxon>Apicomplexa</taxon>
        <taxon>Conoidasida</taxon>
        <taxon>Gregarinasina</taxon>
        <taxon>Eugregarinorida</taxon>
        <taxon>Gregarinidae</taxon>
        <taxon>Gregarina</taxon>
    </lineage>
</organism>
<dbReference type="EMBL" id="AFNH02000713">
    <property type="protein sequence ID" value="EZG58312.1"/>
    <property type="molecule type" value="Genomic_DNA"/>
</dbReference>
<dbReference type="RefSeq" id="XP_011130982.1">
    <property type="nucleotide sequence ID" value="XM_011132680.1"/>
</dbReference>
<keyword evidence="2" id="KW-1185">Reference proteome</keyword>
<gene>
    <name evidence="1" type="ORF">GNI_095300</name>
</gene>
<name>A0A023B526_GRENI</name>
<dbReference type="SUPFAM" id="SSF52540">
    <property type="entry name" value="P-loop containing nucleoside triphosphate hydrolases"/>
    <property type="match status" value="1"/>
</dbReference>
<dbReference type="Gene3D" id="3.40.50.300">
    <property type="entry name" value="P-loop containing nucleotide triphosphate hydrolases"/>
    <property type="match status" value="1"/>
</dbReference>
<feature type="non-terminal residue" evidence="1">
    <location>
        <position position="1"/>
    </location>
</feature>
<comment type="caution">
    <text evidence="1">The sequence shown here is derived from an EMBL/GenBank/DDBJ whole genome shotgun (WGS) entry which is preliminary data.</text>
</comment>
<evidence type="ECO:0000313" key="1">
    <source>
        <dbReference type="EMBL" id="EZG58312.1"/>
    </source>
</evidence>
<sequence length="122" mass="13436">ECITTWLKVCLSETFGSQHVHHVRIVGPRFCGKSSLARRFVTHAVLNEDPGTTEGTEVSVANLGPDLFVLYDSDNNFDTEYNNVKRLNPSSKHITLKPPDALVFVIDGTDVGRLPLSNSLTP</sequence>
<dbReference type="Proteomes" id="UP000019763">
    <property type="component" value="Unassembled WGS sequence"/>
</dbReference>
<proteinExistence type="predicted"/>
<accession>A0A023B526</accession>
<protein>
    <submittedName>
        <fullName evidence="1">Uncharacterized protein</fullName>
    </submittedName>
</protein>
<reference evidence="1" key="1">
    <citation type="submission" date="2013-12" db="EMBL/GenBank/DDBJ databases">
        <authorList>
            <person name="Omoto C.K."/>
            <person name="Sibley D."/>
            <person name="Venepally P."/>
            <person name="Hadjithomas M."/>
            <person name="Karamycheva S."/>
            <person name="Brunk B."/>
            <person name="Roos D."/>
            <person name="Caler E."/>
            <person name="Lorenzi H."/>
        </authorList>
    </citation>
    <scope>NUCLEOTIDE SEQUENCE</scope>
</reference>
<evidence type="ECO:0000313" key="2">
    <source>
        <dbReference type="Proteomes" id="UP000019763"/>
    </source>
</evidence>
<dbReference type="VEuPathDB" id="CryptoDB:GNI_095300"/>
<dbReference type="AlphaFoldDB" id="A0A023B526"/>
<dbReference type="CDD" id="cd00882">
    <property type="entry name" value="Ras_like_GTPase"/>
    <property type="match status" value="1"/>
</dbReference>